<evidence type="ECO:0008006" key="4">
    <source>
        <dbReference type="Google" id="ProtNLM"/>
    </source>
</evidence>
<dbReference type="OrthoDB" id="340084at2157"/>
<keyword evidence="1" id="KW-1133">Transmembrane helix</keyword>
<dbReference type="AlphaFoldDB" id="A0A2I8VKV9"/>
<feature type="transmembrane region" description="Helical" evidence="1">
    <location>
        <begin position="102"/>
        <end position="131"/>
    </location>
</feature>
<reference evidence="2 3" key="1">
    <citation type="submission" date="2018-01" db="EMBL/GenBank/DDBJ databases">
        <title>Complete genome sequence of Salinigranum rubrum GX10T, an extremely halophilic archaeon isolated from a marine solar saltern.</title>
        <authorList>
            <person name="Han S."/>
        </authorList>
    </citation>
    <scope>NUCLEOTIDE SEQUENCE [LARGE SCALE GENOMIC DNA]</scope>
    <source>
        <strain evidence="2 3">GX10</strain>
    </source>
</reference>
<evidence type="ECO:0000256" key="1">
    <source>
        <dbReference type="SAM" id="Phobius"/>
    </source>
</evidence>
<evidence type="ECO:0000313" key="3">
    <source>
        <dbReference type="Proteomes" id="UP000236584"/>
    </source>
</evidence>
<keyword evidence="1" id="KW-0812">Transmembrane</keyword>
<dbReference type="KEGG" id="srub:C2R22_13625"/>
<feature type="transmembrane region" description="Helical" evidence="1">
    <location>
        <begin position="71"/>
        <end position="90"/>
    </location>
</feature>
<accession>A0A2I8VKV9</accession>
<dbReference type="EMBL" id="CP026309">
    <property type="protein sequence ID" value="AUV82548.1"/>
    <property type="molecule type" value="Genomic_DNA"/>
</dbReference>
<dbReference type="Proteomes" id="UP000236584">
    <property type="component" value="Chromosome"/>
</dbReference>
<organism evidence="2 3">
    <name type="scientific">Salinigranum rubrum</name>
    <dbReference type="NCBI Taxonomy" id="755307"/>
    <lineage>
        <taxon>Archaea</taxon>
        <taxon>Methanobacteriati</taxon>
        <taxon>Methanobacteriota</taxon>
        <taxon>Stenosarchaea group</taxon>
        <taxon>Halobacteria</taxon>
        <taxon>Halobacteriales</taxon>
        <taxon>Haloferacaceae</taxon>
        <taxon>Salinigranum</taxon>
    </lineage>
</organism>
<dbReference type="RefSeq" id="WP_103426237.1">
    <property type="nucleotide sequence ID" value="NZ_CP026309.1"/>
</dbReference>
<dbReference type="InterPro" id="IPR040493">
    <property type="entry name" value="DUF5518"/>
</dbReference>
<sequence>MNTSDGVLPDFVPRTWRYALIGGIVSMPLTVGLYWYAGTESHFSLNMVTVGGFVAGYLAKRDAAAAKSAGTRAGLVGALPGLGWFLRGIVERGDALSSQVAVVSVVFVGVAVVCIGAVAGYLGGAVGGWAVEKLRQRSSASGA</sequence>
<feature type="transmembrane region" description="Helical" evidence="1">
    <location>
        <begin position="18"/>
        <end position="37"/>
    </location>
</feature>
<keyword evidence="3" id="KW-1185">Reference proteome</keyword>
<proteinExistence type="predicted"/>
<gene>
    <name evidence="2" type="ORF">C2R22_13625</name>
</gene>
<protein>
    <recommendedName>
        <fullName evidence="4">DUF5518 domain-containing protein</fullName>
    </recommendedName>
</protein>
<name>A0A2I8VKV9_9EURY</name>
<keyword evidence="1" id="KW-0472">Membrane</keyword>
<dbReference type="Pfam" id="PF17647">
    <property type="entry name" value="DUF5518"/>
    <property type="match status" value="1"/>
</dbReference>
<dbReference type="GeneID" id="35593150"/>
<evidence type="ECO:0000313" key="2">
    <source>
        <dbReference type="EMBL" id="AUV82548.1"/>
    </source>
</evidence>